<proteinExistence type="predicted"/>
<comment type="caution">
    <text evidence="1">The sequence shown here is derived from an EMBL/GenBank/DDBJ whole genome shotgun (WGS) entry which is preliminary data.</text>
</comment>
<accession>A0A511QC37</accession>
<dbReference type="Proteomes" id="UP000321922">
    <property type="component" value="Unassembled WGS sequence"/>
</dbReference>
<name>A0A511QC37_9VIBR</name>
<protein>
    <submittedName>
        <fullName evidence="1">Uncharacterized protein</fullName>
    </submittedName>
</protein>
<keyword evidence="2" id="KW-1185">Reference proteome</keyword>
<dbReference type="AlphaFoldDB" id="A0A511QC37"/>
<organism evidence="1 2">
    <name type="scientific">Vibrio sagamiensis NBRC 104589</name>
    <dbReference type="NCBI Taxonomy" id="1219064"/>
    <lineage>
        <taxon>Bacteria</taxon>
        <taxon>Pseudomonadati</taxon>
        <taxon>Pseudomonadota</taxon>
        <taxon>Gammaproteobacteria</taxon>
        <taxon>Vibrionales</taxon>
        <taxon>Vibrionaceae</taxon>
        <taxon>Vibrio</taxon>
    </lineage>
</organism>
<sequence length="54" mass="5954">MNNLAINNQVMSNLTMKSLSIKPLDQDQKVSPAKEVELCVQKTKGVNQAKVTQP</sequence>
<evidence type="ECO:0000313" key="2">
    <source>
        <dbReference type="Proteomes" id="UP000321922"/>
    </source>
</evidence>
<gene>
    <name evidence="1" type="ORF">VSA01S_09710</name>
</gene>
<dbReference type="EMBL" id="BJXJ01000007">
    <property type="protein sequence ID" value="GEM74859.1"/>
    <property type="molecule type" value="Genomic_DNA"/>
</dbReference>
<reference evidence="1 2" key="1">
    <citation type="submission" date="2019-07" db="EMBL/GenBank/DDBJ databases">
        <title>Whole genome shotgun sequence of Vibrio sagamiensis NBRC 104589.</title>
        <authorList>
            <person name="Hosoyama A."/>
            <person name="Uohara A."/>
            <person name="Ohji S."/>
            <person name="Ichikawa N."/>
        </authorList>
    </citation>
    <scope>NUCLEOTIDE SEQUENCE [LARGE SCALE GENOMIC DNA]</scope>
    <source>
        <strain evidence="1 2">NBRC 104589</strain>
    </source>
</reference>
<evidence type="ECO:0000313" key="1">
    <source>
        <dbReference type="EMBL" id="GEM74859.1"/>
    </source>
</evidence>